<dbReference type="InterPro" id="IPR024250">
    <property type="entry name" value="DUF2711"/>
</dbReference>
<dbReference type="AlphaFoldDB" id="A0A4Z0H3H3"/>
<proteinExistence type="predicted"/>
<dbReference type="Proteomes" id="UP000297982">
    <property type="component" value="Unassembled WGS sequence"/>
</dbReference>
<name>A0A4Z0H3H3_9BACI</name>
<gene>
    <name evidence="1" type="ORF">E4663_08175</name>
</gene>
<protein>
    <submittedName>
        <fullName evidence="1">DUF2711 family protein</fullName>
    </submittedName>
</protein>
<accession>A0A4Z0H3H3</accession>
<evidence type="ECO:0000313" key="2">
    <source>
        <dbReference type="Proteomes" id="UP000297982"/>
    </source>
</evidence>
<sequence length="236" mass="27411">MNYFFPLGNDTEREPLMENLPDTYNYAALIFFPFVRMPNGWRGKESALPHIYYPMERDIIRNGRLLTWKEVGNLCGFTSVAETSKAIKACLTSSMGREPYRRPDLQERLEEVLDETMFFPLEDRFPKHLFQELMTILQSSGANTFKYATVYEEEGQFTMEQLDEDTVDKLCSTPVMIADEEMNIVLSCFFDDVSVLLYSKEDRTSVLSDTSLEGVALEEDTPLVWENYSNPLRYFP</sequence>
<comment type="caution">
    <text evidence="1">The sequence shown here is derived from an EMBL/GenBank/DDBJ whole genome shotgun (WGS) entry which is preliminary data.</text>
</comment>
<keyword evidence="2" id="KW-1185">Reference proteome</keyword>
<dbReference type="RefSeq" id="WP_135327230.1">
    <property type="nucleotide sequence ID" value="NZ_SRJC01000001.1"/>
</dbReference>
<organism evidence="1 2">
    <name type="scientific">Halobacillus salinus</name>
    <dbReference type="NCBI Taxonomy" id="192814"/>
    <lineage>
        <taxon>Bacteria</taxon>
        <taxon>Bacillati</taxon>
        <taxon>Bacillota</taxon>
        <taxon>Bacilli</taxon>
        <taxon>Bacillales</taxon>
        <taxon>Bacillaceae</taxon>
        <taxon>Halobacillus</taxon>
    </lineage>
</organism>
<evidence type="ECO:0000313" key="1">
    <source>
        <dbReference type="EMBL" id="TGB04958.1"/>
    </source>
</evidence>
<dbReference type="STRING" id="192814.GCA_900166575_01976"/>
<dbReference type="EMBL" id="SRJC01000001">
    <property type="protein sequence ID" value="TGB04958.1"/>
    <property type="molecule type" value="Genomic_DNA"/>
</dbReference>
<dbReference type="Pfam" id="PF10924">
    <property type="entry name" value="DUF2711"/>
    <property type="match status" value="1"/>
</dbReference>
<reference evidence="1 2" key="1">
    <citation type="journal article" date="2003" name="Int. J. Syst. Evol. Microbiol.">
        <title>Halobacillus salinus sp. nov., isolated from a salt lake on the coast of the East Sea in Korea.</title>
        <authorList>
            <person name="Yoon J.H."/>
            <person name="Kang K.H."/>
            <person name="Park Y.H."/>
        </authorList>
    </citation>
    <scope>NUCLEOTIDE SEQUENCE [LARGE SCALE GENOMIC DNA]</scope>
    <source>
        <strain evidence="1 2">HSL-3</strain>
    </source>
</reference>